<sequence length="119" mass="12338">MKAIKYTALALALGSSSALAADCEAPAQPEMPDGSTATMEQMLAGQKAVKAFQVANLEYMKCLEPALTAAEAAAKAGEEGAIEKYQAAQDSYNAAVSAEEAVAGEFNTEIREYKAANPS</sequence>
<gene>
    <name evidence="2" type="ORF">E2F43_05740</name>
</gene>
<organism evidence="2 3">
    <name type="scientific">Seongchinamella unica</name>
    <dbReference type="NCBI Taxonomy" id="2547392"/>
    <lineage>
        <taxon>Bacteria</taxon>
        <taxon>Pseudomonadati</taxon>
        <taxon>Pseudomonadota</taxon>
        <taxon>Gammaproteobacteria</taxon>
        <taxon>Cellvibrionales</taxon>
        <taxon>Halieaceae</taxon>
        <taxon>Seongchinamella</taxon>
    </lineage>
</organism>
<feature type="chain" id="PRO_5020560455" evidence="1">
    <location>
        <begin position="21"/>
        <end position="119"/>
    </location>
</feature>
<dbReference type="OrthoDB" id="7061338at2"/>
<comment type="caution">
    <text evidence="2">The sequence shown here is derived from an EMBL/GenBank/DDBJ whole genome shotgun (WGS) entry which is preliminary data.</text>
</comment>
<keyword evidence="1" id="KW-0732">Signal</keyword>
<dbReference type="Proteomes" id="UP000295554">
    <property type="component" value="Unassembled WGS sequence"/>
</dbReference>
<evidence type="ECO:0000256" key="1">
    <source>
        <dbReference type="SAM" id="SignalP"/>
    </source>
</evidence>
<evidence type="ECO:0000313" key="3">
    <source>
        <dbReference type="Proteomes" id="UP000295554"/>
    </source>
</evidence>
<reference evidence="2 3" key="1">
    <citation type="submission" date="2019-03" db="EMBL/GenBank/DDBJ databases">
        <title>Seongchinamella monodicae gen. nov., sp. nov., a novel member of the Gammaproteobacteria isolated from a tidal mudflat of beach.</title>
        <authorList>
            <person name="Yang H.G."/>
            <person name="Kang J.W."/>
            <person name="Lee S.D."/>
        </authorList>
    </citation>
    <scope>NUCLEOTIDE SEQUENCE [LARGE SCALE GENOMIC DNA]</scope>
    <source>
        <strain evidence="2 3">GH4-78</strain>
    </source>
</reference>
<keyword evidence="3" id="KW-1185">Reference proteome</keyword>
<feature type="signal peptide" evidence="1">
    <location>
        <begin position="1"/>
        <end position="20"/>
    </location>
</feature>
<dbReference type="EMBL" id="SMSE01000001">
    <property type="protein sequence ID" value="TDG15726.1"/>
    <property type="molecule type" value="Genomic_DNA"/>
</dbReference>
<dbReference type="AlphaFoldDB" id="A0A4R5LW82"/>
<dbReference type="RefSeq" id="WP_133210465.1">
    <property type="nucleotide sequence ID" value="NZ_SMSE01000001.1"/>
</dbReference>
<accession>A0A4R5LW82</accession>
<evidence type="ECO:0000313" key="2">
    <source>
        <dbReference type="EMBL" id="TDG15726.1"/>
    </source>
</evidence>
<name>A0A4R5LW82_9GAMM</name>
<proteinExistence type="predicted"/>
<protein>
    <submittedName>
        <fullName evidence="2">Uncharacterized protein</fullName>
    </submittedName>
</protein>